<dbReference type="Proteomes" id="UP000450917">
    <property type="component" value="Unassembled WGS sequence"/>
</dbReference>
<dbReference type="PANTHER" id="PTHR30336:SF4">
    <property type="entry name" value="ENVELOPE BIOGENESIS FACTOR ELYC"/>
    <property type="match status" value="1"/>
</dbReference>
<dbReference type="PANTHER" id="PTHR30336">
    <property type="entry name" value="INNER MEMBRANE PROTEIN, PROBABLE PERMEASE"/>
    <property type="match status" value="1"/>
</dbReference>
<evidence type="ECO:0000259" key="2">
    <source>
        <dbReference type="Pfam" id="PF02698"/>
    </source>
</evidence>
<feature type="transmembrane region" description="Helical" evidence="1">
    <location>
        <begin position="7"/>
        <end position="31"/>
    </location>
</feature>
<dbReference type="CDD" id="cd06259">
    <property type="entry name" value="YdcF-like"/>
    <property type="match status" value="1"/>
</dbReference>
<dbReference type="InterPro" id="IPR003848">
    <property type="entry name" value="DUF218"/>
</dbReference>
<dbReference type="GO" id="GO:0005886">
    <property type="term" value="C:plasma membrane"/>
    <property type="evidence" value="ECO:0007669"/>
    <property type="project" value="TreeGrafter"/>
</dbReference>
<dbReference type="AlphaFoldDB" id="A0A7X3CSK8"/>
<dbReference type="EMBL" id="WNZX01000006">
    <property type="protein sequence ID" value="MUG70871.1"/>
    <property type="molecule type" value="Genomic_DNA"/>
</dbReference>
<keyword evidence="1" id="KW-1133">Transmembrane helix</keyword>
<comment type="caution">
    <text evidence="3">The sequence shown here is derived from an EMBL/GenBank/DDBJ whole genome shotgun (WGS) entry which is preliminary data.</text>
</comment>
<dbReference type="InterPro" id="IPR051599">
    <property type="entry name" value="Cell_Envelope_Assoc"/>
</dbReference>
<keyword evidence="1" id="KW-0472">Membrane</keyword>
<feature type="transmembrane region" description="Helical" evidence="1">
    <location>
        <begin position="37"/>
        <end position="57"/>
    </location>
</feature>
<protein>
    <submittedName>
        <fullName evidence="3">YdcF family protein</fullName>
    </submittedName>
</protein>
<dbReference type="GO" id="GO:0000270">
    <property type="term" value="P:peptidoglycan metabolic process"/>
    <property type="evidence" value="ECO:0007669"/>
    <property type="project" value="TreeGrafter"/>
</dbReference>
<accession>A0A7X3CSK8</accession>
<reference evidence="3 4" key="1">
    <citation type="submission" date="2019-11" db="EMBL/GenBank/DDBJ databases">
        <title>Draft genome sequences of five Paenibacillus species of dairy origin.</title>
        <authorList>
            <person name="Olajide A.M."/>
            <person name="Chen S."/>
            <person name="Lapointe G."/>
        </authorList>
    </citation>
    <scope>NUCLEOTIDE SEQUENCE [LARGE SCALE GENOMIC DNA]</scope>
    <source>
        <strain evidence="3 4">2CS3</strain>
    </source>
</reference>
<organism evidence="3 4">
    <name type="scientific">Paenibacillus validus</name>
    <dbReference type="NCBI Taxonomy" id="44253"/>
    <lineage>
        <taxon>Bacteria</taxon>
        <taxon>Bacillati</taxon>
        <taxon>Bacillota</taxon>
        <taxon>Bacilli</taxon>
        <taxon>Bacillales</taxon>
        <taxon>Paenibacillaceae</taxon>
        <taxon>Paenibacillus</taxon>
    </lineage>
</organism>
<dbReference type="RefSeq" id="WP_330164514.1">
    <property type="nucleotide sequence ID" value="NZ_WNZX01000006.1"/>
</dbReference>
<name>A0A7X3CSK8_9BACL</name>
<proteinExistence type="predicted"/>
<dbReference type="InterPro" id="IPR014729">
    <property type="entry name" value="Rossmann-like_a/b/a_fold"/>
</dbReference>
<evidence type="ECO:0000256" key="1">
    <source>
        <dbReference type="SAM" id="Phobius"/>
    </source>
</evidence>
<dbReference type="GO" id="GO:0043164">
    <property type="term" value="P:Gram-negative-bacterium-type cell wall biogenesis"/>
    <property type="evidence" value="ECO:0007669"/>
    <property type="project" value="TreeGrafter"/>
</dbReference>
<gene>
    <name evidence="3" type="ORF">GNP93_09285</name>
</gene>
<dbReference type="Gene3D" id="3.40.50.620">
    <property type="entry name" value="HUPs"/>
    <property type="match status" value="1"/>
</dbReference>
<sequence>MIYIIKFVYAFLLPPGLFVALLLLAAGWLYLKVNRKAGWTMLAAALLLYAASIQLVSDPTVRSLENRYTVPDRLDGDVYVMLTGGALGGVASPAGEGQLSGSTLQRVVSAAELYKQKPMPILVSGGQVNENTGNEGQLSKRTLLRLGVPEQDILLDDKSRTTRENAQNSKELLTKTGLSRPILITSAFHMARSVKHFEARQVIVTPYPVDFRTSPGTLPRTYMQLLTPKSSSMDDIAVALKEYLGMLQ</sequence>
<feature type="domain" description="DUF218" evidence="2">
    <location>
        <begin position="78"/>
        <end position="245"/>
    </location>
</feature>
<dbReference type="Pfam" id="PF02698">
    <property type="entry name" value="DUF218"/>
    <property type="match status" value="1"/>
</dbReference>
<keyword evidence="4" id="KW-1185">Reference proteome</keyword>
<evidence type="ECO:0000313" key="3">
    <source>
        <dbReference type="EMBL" id="MUG70871.1"/>
    </source>
</evidence>
<evidence type="ECO:0000313" key="4">
    <source>
        <dbReference type="Proteomes" id="UP000450917"/>
    </source>
</evidence>
<keyword evidence="1" id="KW-0812">Transmembrane</keyword>